<dbReference type="PIRSF" id="PIRSF000390">
    <property type="entry name" value="PLP_StrS"/>
    <property type="match status" value="1"/>
</dbReference>
<dbReference type="GO" id="GO:0008483">
    <property type="term" value="F:transaminase activity"/>
    <property type="evidence" value="ECO:0007669"/>
    <property type="project" value="TreeGrafter"/>
</dbReference>
<accession>A0A1F7SHW4</accession>
<dbReference type="InterPro" id="IPR015422">
    <property type="entry name" value="PyrdxlP-dep_Trfase_small"/>
</dbReference>
<reference evidence="4 5" key="1">
    <citation type="journal article" date="2016" name="Nat. Commun.">
        <title>Thousands of microbial genomes shed light on interconnected biogeochemical processes in an aquifer system.</title>
        <authorList>
            <person name="Anantharaman K."/>
            <person name="Brown C.T."/>
            <person name="Hug L.A."/>
            <person name="Sharon I."/>
            <person name="Castelle C.J."/>
            <person name="Probst A.J."/>
            <person name="Thomas B.C."/>
            <person name="Singh A."/>
            <person name="Wilkins M.J."/>
            <person name="Karaoz U."/>
            <person name="Brodie E.L."/>
            <person name="Williams K.H."/>
            <person name="Hubbard S.S."/>
            <person name="Banfield J.F."/>
        </authorList>
    </citation>
    <scope>NUCLEOTIDE SEQUENCE [LARGE SCALE GENOMIC DNA]</scope>
</reference>
<organism evidence="4 5">
    <name type="scientific">Candidatus Schekmanbacteria bacterium RIFCSPLOWO2_12_FULL_38_15</name>
    <dbReference type="NCBI Taxonomy" id="1817883"/>
    <lineage>
        <taxon>Bacteria</taxon>
        <taxon>Candidatus Schekmaniibacteriota</taxon>
    </lineage>
</organism>
<evidence type="ECO:0000313" key="5">
    <source>
        <dbReference type="Proteomes" id="UP000178082"/>
    </source>
</evidence>
<comment type="similarity">
    <text evidence="3">Belongs to the DegT/DnrJ/EryC1 family.</text>
</comment>
<evidence type="ECO:0000256" key="1">
    <source>
        <dbReference type="PIRSR" id="PIRSR000390-1"/>
    </source>
</evidence>
<dbReference type="AlphaFoldDB" id="A0A1F7SHW4"/>
<feature type="modified residue" description="N6-(pyridoxal phosphate)lysine" evidence="2">
    <location>
        <position position="180"/>
    </location>
</feature>
<dbReference type="PANTHER" id="PTHR30244:SF34">
    <property type="entry name" value="DTDP-4-AMINO-4,6-DIDEOXYGALACTOSE TRANSAMINASE"/>
    <property type="match status" value="1"/>
</dbReference>
<dbReference type="SUPFAM" id="SSF53383">
    <property type="entry name" value="PLP-dependent transferases"/>
    <property type="match status" value="1"/>
</dbReference>
<name>A0A1F7SHW4_9BACT</name>
<dbReference type="EMBL" id="MGDI01000025">
    <property type="protein sequence ID" value="OGL53382.1"/>
    <property type="molecule type" value="Genomic_DNA"/>
</dbReference>
<dbReference type="STRING" id="1817883.A3G31_07720"/>
<evidence type="ECO:0008006" key="6">
    <source>
        <dbReference type="Google" id="ProtNLM"/>
    </source>
</evidence>
<dbReference type="InterPro" id="IPR000653">
    <property type="entry name" value="DegT/StrS_aminotransferase"/>
</dbReference>
<evidence type="ECO:0000256" key="3">
    <source>
        <dbReference type="RuleBase" id="RU004508"/>
    </source>
</evidence>
<dbReference type="CDD" id="cd00616">
    <property type="entry name" value="AHBA_syn"/>
    <property type="match status" value="1"/>
</dbReference>
<dbReference type="Gene3D" id="3.40.640.10">
    <property type="entry name" value="Type I PLP-dependent aspartate aminotransferase-like (Major domain)"/>
    <property type="match status" value="1"/>
</dbReference>
<dbReference type="Pfam" id="PF01041">
    <property type="entry name" value="DegT_DnrJ_EryC1"/>
    <property type="match status" value="1"/>
</dbReference>
<sequence length="374" mass="42334">MEEKMISLFGSKVGIEELEEIRTSIENQWLGIGKKTSLFEERIAKRLGLMDFVMLNSGSNSLLLAVKLLNLEPGSEVIIPSFTWIACGHSVVLNGCKPVFCDVDLRTHNITPELARPHITSKTKAIMIVHYAGKPVDVDSFKVFGVPIIEDAAHAIDSKINDRYCGSIGDIGIYSFDAVKNLSIGEAGGITSTHPEFIKKSKLLRYCGIGKSGFESSATKNRWWEYDVVDFFPKVIPDDISASIGLAQLGKLDKHQAYRKKIWEIYRKEFSSLGWLNIPVDPERNEQHSYFTYCIRLNNDKRDMLAKYLFDNGIYTSLRFHPLHLNKIYKSNVRLPNCELLSENALNIPIHPGLKEADVEKIVDRIKEFGRLHC</sequence>
<dbReference type="Proteomes" id="UP000178082">
    <property type="component" value="Unassembled WGS sequence"/>
</dbReference>
<evidence type="ECO:0000313" key="4">
    <source>
        <dbReference type="EMBL" id="OGL53382.1"/>
    </source>
</evidence>
<comment type="caution">
    <text evidence="4">The sequence shown here is derived from an EMBL/GenBank/DDBJ whole genome shotgun (WGS) entry which is preliminary data.</text>
</comment>
<keyword evidence="2 3" id="KW-0663">Pyridoxal phosphate</keyword>
<feature type="active site" description="Proton acceptor" evidence="1">
    <location>
        <position position="180"/>
    </location>
</feature>
<protein>
    <recommendedName>
        <fullName evidence="6">DegT/DnrJ/EryC1/StrS family aminotransferase</fullName>
    </recommendedName>
</protein>
<proteinExistence type="inferred from homology"/>
<dbReference type="InterPro" id="IPR015421">
    <property type="entry name" value="PyrdxlP-dep_Trfase_major"/>
</dbReference>
<gene>
    <name evidence="4" type="ORF">A3G31_07720</name>
</gene>
<dbReference type="GO" id="GO:0030170">
    <property type="term" value="F:pyridoxal phosphate binding"/>
    <property type="evidence" value="ECO:0007669"/>
    <property type="project" value="TreeGrafter"/>
</dbReference>
<dbReference type="InterPro" id="IPR015424">
    <property type="entry name" value="PyrdxlP-dep_Trfase"/>
</dbReference>
<dbReference type="GO" id="GO:0000271">
    <property type="term" value="P:polysaccharide biosynthetic process"/>
    <property type="evidence" value="ECO:0007669"/>
    <property type="project" value="TreeGrafter"/>
</dbReference>
<dbReference type="Gene3D" id="3.90.1150.10">
    <property type="entry name" value="Aspartate Aminotransferase, domain 1"/>
    <property type="match status" value="1"/>
</dbReference>
<evidence type="ECO:0000256" key="2">
    <source>
        <dbReference type="PIRSR" id="PIRSR000390-2"/>
    </source>
</evidence>
<dbReference type="PANTHER" id="PTHR30244">
    <property type="entry name" value="TRANSAMINASE"/>
    <property type="match status" value="1"/>
</dbReference>